<protein>
    <submittedName>
        <fullName evidence="1">Uncharacterized protein</fullName>
    </submittedName>
</protein>
<name>A0A9W4UTT3_9PLEO</name>
<keyword evidence="2" id="KW-1185">Reference proteome</keyword>
<dbReference type="OrthoDB" id="3650366at2759"/>
<reference evidence="1" key="1">
    <citation type="submission" date="2023-01" db="EMBL/GenBank/DDBJ databases">
        <authorList>
            <person name="Van Ghelder C."/>
            <person name="Rancurel C."/>
        </authorList>
    </citation>
    <scope>NUCLEOTIDE SEQUENCE</scope>
    <source>
        <strain evidence="1">CNCM I-4278</strain>
    </source>
</reference>
<gene>
    <name evidence="1" type="ORF">PDIGIT_LOCUS15135</name>
</gene>
<sequence length="333" mass="38428">MAHIHPPQNILFSLPRTASHLLTRIINLPAQPSLARPQNGEDGYLFLPVCIQRFKNSFFGRDPSTWTEEEHHLFKHALQESFNEWTSLLQQARATAKLTYIKEHINFLVDPVSEARFFGYTASDRDRRFFEVEDSNAPSRIGKSEDNITCLPDHFLIHSVKPTFLIRHPCLTFPSNFRMALRNQSREDVLREGGAHRWECTYYWSLSLYRFYIRSEEFDRGSCVEDVKFPIVLDAADLADETLVRKYARAVGLDEGEIVFEWARQDVEGAATASILGSTGVEKGKLGVEVDFDLLEERAKWEVEFGDVLADRLFELVSLSMGDYEELRAFRLR</sequence>
<dbReference type="PANTHER" id="PTHR48312:SF1">
    <property type="entry name" value="SULFOTRANSFERASE"/>
    <property type="match status" value="1"/>
</dbReference>
<organism evidence="1 2">
    <name type="scientific">Periconia digitata</name>
    <dbReference type="NCBI Taxonomy" id="1303443"/>
    <lineage>
        <taxon>Eukaryota</taxon>
        <taxon>Fungi</taxon>
        <taxon>Dikarya</taxon>
        <taxon>Ascomycota</taxon>
        <taxon>Pezizomycotina</taxon>
        <taxon>Dothideomycetes</taxon>
        <taxon>Pleosporomycetidae</taxon>
        <taxon>Pleosporales</taxon>
        <taxon>Massarineae</taxon>
        <taxon>Periconiaceae</taxon>
        <taxon>Periconia</taxon>
    </lineage>
</organism>
<dbReference type="Proteomes" id="UP001152607">
    <property type="component" value="Unassembled WGS sequence"/>
</dbReference>
<evidence type="ECO:0000313" key="2">
    <source>
        <dbReference type="Proteomes" id="UP001152607"/>
    </source>
</evidence>
<dbReference type="AlphaFoldDB" id="A0A9W4UTT3"/>
<accession>A0A9W4UTT3</accession>
<evidence type="ECO:0000313" key="1">
    <source>
        <dbReference type="EMBL" id="CAI6341935.1"/>
    </source>
</evidence>
<dbReference type="EMBL" id="CAOQHR010000012">
    <property type="protein sequence ID" value="CAI6341935.1"/>
    <property type="molecule type" value="Genomic_DNA"/>
</dbReference>
<proteinExistence type="predicted"/>
<dbReference type="PANTHER" id="PTHR48312">
    <property type="match status" value="1"/>
</dbReference>
<comment type="caution">
    <text evidence="1">The sequence shown here is derived from an EMBL/GenBank/DDBJ whole genome shotgun (WGS) entry which is preliminary data.</text>
</comment>